<dbReference type="EMBL" id="FNDU01000008">
    <property type="protein sequence ID" value="SDI48102.1"/>
    <property type="molecule type" value="Genomic_DNA"/>
</dbReference>
<accession>A0A1G8KXI3</accession>
<dbReference type="AlphaFoldDB" id="A0A1G8KXI3"/>
<proteinExistence type="predicted"/>
<protein>
    <submittedName>
        <fullName evidence="2">Uncharacterized protein</fullName>
    </submittedName>
</protein>
<feature type="compositionally biased region" description="Basic and acidic residues" evidence="1">
    <location>
        <begin position="1"/>
        <end position="29"/>
    </location>
</feature>
<name>A0A1G8KXI3_9BACI</name>
<evidence type="ECO:0000256" key="1">
    <source>
        <dbReference type="SAM" id="MobiDB-lite"/>
    </source>
</evidence>
<organism evidence="2 3">
    <name type="scientific">Alteribacillus bidgolensis</name>
    <dbReference type="NCBI Taxonomy" id="930129"/>
    <lineage>
        <taxon>Bacteria</taxon>
        <taxon>Bacillati</taxon>
        <taxon>Bacillota</taxon>
        <taxon>Bacilli</taxon>
        <taxon>Bacillales</taxon>
        <taxon>Bacillaceae</taxon>
        <taxon>Alteribacillus</taxon>
    </lineage>
</organism>
<dbReference type="RefSeq" id="WP_170032254.1">
    <property type="nucleotide sequence ID" value="NZ_FNDU01000008.1"/>
</dbReference>
<dbReference type="Proteomes" id="UP000199017">
    <property type="component" value="Unassembled WGS sequence"/>
</dbReference>
<dbReference type="STRING" id="930129.SAMN05216352_10857"/>
<feature type="region of interest" description="Disordered" evidence="1">
    <location>
        <begin position="1"/>
        <end position="53"/>
    </location>
</feature>
<keyword evidence="3" id="KW-1185">Reference proteome</keyword>
<gene>
    <name evidence="2" type="ORF">SAMN05216352_10857</name>
</gene>
<evidence type="ECO:0000313" key="3">
    <source>
        <dbReference type="Proteomes" id="UP000199017"/>
    </source>
</evidence>
<feature type="compositionally biased region" description="Polar residues" evidence="1">
    <location>
        <begin position="33"/>
        <end position="43"/>
    </location>
</feature>
<feature type="compositionally biased region" description="Basic and acidic residues" evidence="1">
    <location>
        <begin position="44"/>
        <end position="53"/>
    </location>
</feature>
<reference evidence="2 3" key="1">
    <citation type="submission" date="2016-10" db="EMBL/GenBank/DDBJ databases">
        <authorList>
            <person name="de Groot N.N."/>
        </authorList>
    </citation>
    <scope>NUCLEOTIDE SEQUENCE [LARGE SCALE GENOMIC DNA]</scope>
    <source>
        <strain evidence="3">P4B,CCM 7963,CECT 7998,DSM 25260,IBRC-M 10614,KCTC 13821</strain>
    </source>
</reference>
<evidence type="ECO:0000313" key="2">
    <source>
        <dbReference type="EMBL" id="SDI48102.1"/>
    </source>
</evidence>
<sequence length="53" mass="6201">MFENTTPHEAEQIEKQAKKDDQNAHKAEEAVTESLTHMNPQRQYSEDKSQSKR</sequence>